<protein>
    <recommendedName>
        <fullName evidence="2">Mab-21-like HhH/H2TH-like domain-containing protein</fullName>
    </recommendedName>
</protein>
<reference evidence="3" key="1">
    <citation type="journal article" date="2019" name="bioRxiv">
        <title>The Genome of the Zebra Mussel, Dreissena polymorpha: A Resource for Invasive Species Research.</title>
        <authorList>
            <person name="McCartney M.A."/>
            <person name="Auch B."/>
            <person name="Kono T."/>
            <person name="Mallez S."/>
            <person name="Zhang Y."/>
            <person name="Obille A."/>
            <person name="Becker A."/>
            <person name="Abrahante J.E."/>
            <person name="Garbe J."/>
            <person name="Badalamenti J.P."/>
            <person name="Herman A."/>
            <person name="Mangelson H."/>
            <person name="Liachko I."/>
            <person name="Sullivan S."/>
            <person name="Sone E.D."/>
            <person name="Koren S."/>
            <person name="Silverstein K.A.T."/>
            <person name="Beckman K.B."/>
            <person name="Gohl D.M."/>
        </authorList>
    </citation>
    <scope>NUCLEOTIDE SEQUENCE</scope>
    <source>
        <strain evidence="3">Duluth1</strain>
        <tissue evidence="3">Whole animal</tissue>
    </source>
</reference>
<dbReference type="AlphaFoldDB" id="A0A9D4F4W5"/>
<organism evidence="3 4">
    <name type="scientific">Dreissena polymorpha</name>
    <name type="common">Zebra mussel</name>
    <name type="synonym">Mytilus polymorpha</name>
    <dbReference type="NCBI Taxonomy" id="45954"/>
    <lineage>
        <taxon>Eukaryota</taxon>
        <taxon>Metazoa</taxon>
        <taxon>Spiralia</taxon>
        <taxon>Lophotrochozoa</taxon>
        <taxon>Mollusca</taxon>
        <taxon>Bivalvia</taxon>
        <taxon>Autobranchia</taxon>
        <taxon>Heteroconchia</taxon>
        <taxon>Euheterodonta</taxon>
        <taxon>Imparidentia</taxon>
        <taxon>Neoheterodontei</taxon>
        <taxon>Myida</taxon>
        <taxon>Dreissenoidea</taxon>
        <taxon>Dreissenidae</taxon>
        <taxon>Dreissena</taxon>
    </lineage>
</organism>
<dbReference type="Proteomes" id="UP000828390">
    <property type="component" value="Unassembled WGS sequence"/>
</dbReference>
<dbReference type="PANTHER" id="PTHR10656:SF69">
    <property type="entry name" value="MAB-21-LIKE HHH_H2TH-LIKE DOMAIN-CONTAINING PROTEIN"/>
    <property type="match status" value="1"/>
</dbReference>
<reference evidence="3" key="2">
    <citation type="submission" date="2020-11" db="EMBL/GenBank/DDBJ databases">
        <authorList>
            <person name="McCartney M.A."/>
            <person name="Auch B."/>
            <person name="Kono T."/>
            <person name="Mallez S."/>
            <person name="Becker A."/>
            <person name="Gohl D.M."/>
            <person name="Silverstein K.A.T."/>
            <person name="Koren S."/>
            <person name="Bechman K.B."/>
            <person name="Herman A."/>
            <person name="Abrahante J.E."/>
            <person name="Garbe J."/>
        </authorList>
    </citation>
    <scope>NUCLEOTIDE SEQUENCE</scope>
    <source>
        <strain evidence="3">Duluth1</strain>
        <tissue evidence="3">Whole animal</tissue>
    </source>
</reference>
<dbReference type="EMBL" id="JAIWYP010000007">
    <property type="protein sequence ID" value="KAH3791401.1"/>
    <property type="molecule type" value="Genomic_DNA"/>
</dbReference>
<dbReference type="Pfam" id="PF20266">
    <property type="entry name" value="Mab-21_C"/>
    <property type="match status" value="1"/>
</dbReference>
<accession>A0A9D4F4W5</accession>
<dbReference type="InterPro" id="IPR024810">
    <property type="entry name" value="MAB21L/cGLR"/>
</dbReference>
<gene>
    <name evidence="3" type="ORF">DPMN_144886</name>
</gene>
<dbReference type="PANTHER" id="PTHR10656">
    <property type="entry name" value="CELL FATE DETERMINING PROTEIN MAB21-RELATED"/>
    <property type="match status" value="1"/>
</dbReference>
<name>A0A9D4F4W5_DREPO</name>
<proteinExistence type="predicted"/>
<comment type="caution">
    <text evidence="3">The sequence shown here is derived from an EMBL/GenBank/DDBJ whole genome shotgun (WGS) entry which is preliminary data.</text>
</comment>
<dbReference type="InterPro" id="IPR046906">
    <property type="entry name" value="Mab-21_HhH/H2TH-like"/>
</dbReference>
<evidence type="ECO:0000259" key="2">
    <source>
        <dbReference type="Pfam" id="PF20266"/>
    </source>
</evidence>
<sequence>MNVCKKALQKAARTVSMADQGIRRDEPGEVPKQFENEQASAETSTVMNVLGYGPHIRQARIEAYRASDRHMTAETRGSLTWITTGSKAEGLTSYWESDRDVLIVTESVICLEDGVDSSSFPVETTIFRSCSRISYSGHCRLLLERNGTRVLNLVYNALCDDGFGRGLLSSGLYVNQFLNGQLMEGIVQHERAGPSTSTTNGVLKRDTVYALHFYCPSILTRWAARHRYWPSADVVREVVSLGAFVSPVGVKGSDYEHVEWRMCFNTGENVLINNLNDTQVKLYVLLKMVKKDVLQPQKKEVTSFTVKNIVLWIAENNPHSLFHERSLFHWLHEGLYALRVAIDTKELPYYMIPGRNLMAACALDHEQKRSWIATIDEMMTEGPRMILRLPKIRQAIIAHPEPLRWYSGRRIETEMLMLIRMNRVTLGMDHETDVIMQAVESRQKEVVREVRMRMLMEGARVNDIRNVLIKMELLWLICMNRMALGMDKETDVIMQAVRRRQSEIGMDVIMNMMMEGGRVNNHRNVWTSLTWIGNDDDDDDDYDDYDDDDYEDHDDDEHDDFL</sequence>
<evidence type="ECO:0000256" key="1">
    <source>
        <dbReference type="SAM" id="MobiDB-lite"/>
    </source>
</evidence>
<evidence type="ECO:0000313" key="3">
    <source>
        <dbReference type="EMBL" id="KAH3791401.1"/>
    </source>
</evidence>
<feature type="region of interest" description="Disordered" evidence="1">
    <location>
        <begin position="536"/>
        <end position="562"/>
    </location>
</feature>
<dbReference type="Gene3D" id="1.10.1410.40">
    <property type="match status" value="1"/>
</dbReference>
<evidence type="ECO:0000313" key="4">
    <source>
        <dbReference type="Proteomes" id="UP000828390"/>
    </source>
</evidence>
<keyword evidence="4" id="KW-1185">Reference proteome</keyword>
<dbReference type="SMART" id="SM01265">
    <property type="entry name" value="Mab-21"/>
    <property type="match status" value="1"/>
</dbReference>
<feature type="domain" description="Mab-21-like HhH/H2TH-like" evidence="2">
    <location>
        <begin position="285"/>
        <end position="362"/>
    </location>
</feature>